<protein>
    <recommendedName>
        <fullName evidence="4">Stress-induced protein</fullName>
    </recommendedName>
</protein>
<gene>
    <name evidence="2" type="ORF">WAT24_07505</name>
</gene>
<keyword evidence="3" id="KW-1185">Reference proteome</keyword>
<dbReference type="RefSeq" id="WP_336807212.1">
    <property type="nucleotide sequence ID" value="NZ_JBBBNY010000003.1"/>
</dbReference>
<comment type="caution">
    <text evidence="2">The sequence shown here is derived from an EMBL/GenBank/DDBJ whole genome shotgun (WGS) entry which is preliminary data.</text>
</comment>
<proteinExistence type="predicted"/>
<evidence type="ECO:0000313" key="3">
    <source>
        <dbReference type="Proteomes" id="UP001381174"/>
    </source>
</evidence>
<dbReference type="Proteomes" id="UP001381174">
    <property type="component" value="Unassembled WGS sequence"/>
</dbReference>
<sequence length="59" mass="6683">MTQKQHNERNQHSKQAHAGDKGDMTVREAGQMGGHKGGQRERELVEKGHQAEERGGRRH</sequence>
<evidence type="ECO:0000256" key="1">
    <source>
        <dbReference type="SAM" id="MobiDB-lite"/>
    </source>
</evidence>
<feature type="region of interest" description="Disordered" evidence="1">
    <location>
        <begin position="1"/>
        <end position="59"/>
    </location>
</feature>
<name>A0ABU8JAQ1_9GAMM</name>
<reference evidence="2 3" key="1">
    <citation type="journal article" date="2014" name="Int. J. Syst. Evol. Microbiol.">
        <title>Fulvimonas yonginensis sp. nov., isolated from greenhouse soil, and emended description of the genus Fulvimonas.</title>
        <authorList>
            <person name="Ahn J.H."/>
            <person name="Kim S.J."/>
            <person name="Weon H.Y."/>
            <person name="Hong S.B."/>
            <person name="Seok S.J."/>
            <person name="Kwon S.W."/>
        </authorList>
    </citation>
    <scope>NUCLEOTIDE SEQUENCE [LARGE SCALE GENOMIC DNA]</scope>
    <source>
        <strain evidence="2 3">KACC 16952</strain>
    </source>
</reference>
<dbReference type="EMBL" id="JBBBNY010000003">
    <property type="protein sequence ID" value="MEI7036598.1"/>
    <property type="molecule type" value="Genomic_DNA"/>
</dbReference>
<organism evidence="2 3">
    <name type="scientific">Fulvimonas yonginensis</name>
    <dbReference type="NCBI Taxonomy" id="1495200"/>
    <lineage>
        <taxon>Bacteria</taxon>
        <taxon>Pseudomonadati</taxon>
        <taxon>Pseudomonadota</taxon>
        <taxon>Gammaproteobacteria</taxon>
        <taxon>Lysobacterales</taxon>
        <taxon>Rhodanobacteraceae</taxon>
        <taxon>Fulvimonas</taxon>
    </lineage>
</organism>
<feature type="compositionally biased region" description="Basic and acidic residues" evidence="1">
    <location>
        <begin position="38"/>
        <end position="59"/>
    </location>
</feature>
<feature type="compositionally biased region" description="Basic and acidic residues" evidence="1">
    <location>
        <begin position="1"/>
        <end position="26"/>
    </location>
</feature>
<accession>A0ABU8JAQ1</accession>
<evidence type="ECO:0000313" key="2">
    <source>
        <dbReference type="EMBL" id="MEI7036598.1"/>
    </source>
</evidence>
<evidence type="ECO:0008006" key="4">
    <source>
        <dbReference type="Google" id="ProtNLM"/>
    </source>
</evidence>